<dbReference type="SUPFAM" id="SSF53335">
    <property type="entry name" value="S-adenosyl-L-methionine-dependent methyltransferases"/>
    <property type="match status" value="1"/>
</dbReference>
<dbReference type="PANTHER" id="PTHR38451:SF1">
    <property type="entry name" value="TRNA (ADENINE(22)-N(1))-METHYLTRANSFERASE"/>
    <property type="match status" value="1"/>
</dbReference>
<sequence length="247" mass="27762">MKLGKRLQRIEQMVLTARQANAGYSHVWDCCCDHGLLGAALLTHKAADTVHFVDIVPELMAQIDEKLARFYADRQPHAWQTHCLDVAALPLSQYQGKHLVIIAGVGGDLMLRFIKEIHRAHPDLAIDFLLCPVHHQFALRQALIAHNFSLIDEVLVAENRRFYEVLQVSSNTDSSAPISPVGDKIWRSTSTEEAELAKSYLKKTLAHYRRIQLGRDDSVEHILKAYSHVESLLCSHGYSGNAPAARR</sequence>
<evidence type="ECO:0000313" key="1">
    <source>
        <dbReference type="EMBL" id="TCI02413.1"/>
    </source>
</evidence>
<organism evidence="1 2">
    <name type="scientific">Corallincola luteus</name>
    <dbReference type="NCBI Taxonomy" id="1775177"/>
    <lineage>
        <taxon>Bacteria</taxon>
        <taxon>Pseudomonadati</taxon>
        <taxon>Pseudomonadota</taxon>
        <taxon>Gammaproteobacteria</taxon>
        <taxon>Alteromonadales</taxon>
        <taxon>Psychromonadaceae</taxon>
        <taxon>Corallincola</taxon>
    </lineage>
</organism>
<dbReference type="InterPro" id="IPR029063">
    <property type="entry name" value="SAM-dependent_MTases_sf"/>
</dbReference>
<keyword evidence="2" id="KW-1185">Reference proteome</keyword>
<proteinExistence type="predicted"/>
<dbReference type="PIRSF" id="PIRSF028234">
    <property type="entry name" value="UCP028234"/>
    <property type="match status" value="1"/>
</dbReference>
<name>A0ABY2AJM2_9GAMM</name>
<dbReference type="Pfam" id="PF12847">
    <property type="entry name" value="Methyltransf_18"/>
    <property type="match status" value="1"/>
</dbReference>
<keyword evidence="1" id="KW-0489">Methyltransferase</keyword>
<dbReference type="GO" id="GO:0032259">
    <property type="term" value="P:methylation"/>
    <property type="evidence" value="ECO:0007669"/>
    <property type="project" value="UniProtKB-KW"/>
</dbReference>
<dbReference type="Proteomes" id="UP000292554">
    <property type="component" value="Unassembled WGS sequence"/>
</dbReference>
<dbReference type="RefSeq" id="WP_131416289.1">
    <property type="nucleotide sequence ID" value="NZ_SJXE01000007.1"/>
</dbReference>
<dbReference type="InterPro" id="IPR016876">
    <property type="entry name" value="UCP028234"/>
</dbReference>
<dbReference type="Gene3D" id="3.40.50.150">
    <property type="entry name" value="Vaccinia Virus protein VP39"/>
    <property type="match status" value="1"/>
</dbReference>
<dbReference type="EMBL" id="SJXE01000007">
    <property type="protein sequence ID" value="TCI02413.1"/>
    <property type="molecule type" value="Genomic_DNA"/>
</dbReference>
<dbReference type="GO" id="GO:0008168">
    <property type="term" value="F:methyltransferase activity"/>
    <property type="evidence" value="ECO:0007669"/>
    <property type="project" value="UniProtKB-KW"/>
</dbReference>
<protein>
    <submittedName>
        <fullName evidence="1">SAM-dependent methyltransferase</fullName>
    </submittedName>
</protein>
<evidence type="ECO:0000313" key="2">
    <source>
        <dbReference type="Proteomes" id="UP000292554"/>
    </source>
</evidence>
<keyword evidence="1" id="KW-0808">Transferase</keyword>
<comment type="caution">
    <text evidence="1">The sequence shown here is derived from an EMBL/GenBank/DDBJ whole genome shotgun (WGS) entry which is preliminary data.</text>
</comment>
<gene>
    <name evidence="1" type="ORF">EZV61_13730</name>
</gene>
<accession>A0ABY2AJM2</accession>
<reference evidence="1 2" key="1">
    <citation type="submission" date="2019-02" db="EMBL/GenBank/DDBJ databases">
        <title>Corallincola luteus sp. nov., a marine bacterium isolated from surface sediment of Bohai Sea in China.</title>
        <authorList>
            <person name="Ren Q."/>
        </authorList>
    </citation>
    <scope>NUCLEOTIDE SEQUENCE [LARGE SCALE GENOMIC DNA]</scope>
    <source>
        <strain evidence="1 2">DASS28</strain>
    </source>
</reference>
<dbReference type="PANTHER" id="PTHR38451">
    <property type="entry name" value="TRNA (ADENINE(22)-N(1))-METHYLTRANSFERASE"/>
    <property type="match status" value="1"/>
</dbReference>